<comment type="caution">
    <text evidence="2">The sequence shown here is derived from an EMBL/GenBank/DDBJ whole genome shotgun (WGS) entry which is preliminary data.</text>
</comment>
<dbReference type="Pfam" id="PF14371">
    <property type="entry name" value="DUF4412"/>
    <property type="match status" value="1"/>
</dbReference>
<keyword evidence="3" id="KW-1185">Reference proteome</keyword>
<organism evidence="2 3">
    <name type="scientific">Belliella filtrata</name>
    <dbReference type="NCBI Taxonomy" id="2923435"/>
    <lineage>
        <taxon>Bacteria</taxon>
        <taxon>Pseudomonadati</taxon>
        <taxon>Bacteroidota</taxon>
        <taxon>Cytophagia</taxon>
        <taxon>Cytophagales</taxon>
        <taxon>Cyclobacteriaceae</taxon>
        <taxon>Belliella</taxon>
    </lineage>
</organism>
<dbReference type="InterPro" id="IPR025524">
    <property type="entry name" value="DUF4412"/>
</dbReference>
<sequence length="244" mass="27351">MKRLTDKLGQKAVNESTDKIKRDQNKNAFEEMLSSEGGLDFSNMLGGASDYVVPESYSFDYQVTMNMSIEKGKPMTQVWKYNTQEGYFGMENSGMLIIYDLGSEVMVTINPKDKSYQTISSKLMGSFSQTAAIDASNNVPSLIETNESKTILGYKAKKYIMEDEEIRGEFWLSADVPFDQSSMAKTISSLSKNKTPIPDNLQGFMMEMKAFDKSAKTTSNMEVIQLGAINEVIVMNQYKNAMAF</sequence>
<evidence type="ECO:0000313" key="3">
    <source>
        <dbReference type="Proteomes" id="UP001165489"/>
    </source>
</evidence>
<dbReference type="RefSeq" id="WP_241350141.1">
    <property type="nucleotide sequence ID" value="NZ_JAKZGP010000104.1"/>
</dbReference>
<reference evidence="2" key="1">
    <citation type="submission" date="2022-03" db="EMBL/GenBank/DDBJ databases">
        <title>De novo assembled genomes of Belliella spp. (Cyclobacteriaceae) strains.</title>
        <authorList>
            <person name="Szabo A."/>
            <person name="Korponai K."/>
            <person name="Felfoldi T."/>
        </authorList>
    </citation>
    <scope>NUCLEOTIDE SEQUENCE</scope>
    <source>
        <strain evidence="2">DSM 111904</strain>
    </source>
</reference>
<dbReference type="EMBL" id="JAKZGP010000104">
    <property type="protein sequence ID" value="MCH7411714.1"/>
    <property type="molecule type" value="Genomic_DNA"/>
</dbReference>
<dbReference type="Proteomes" id="UP001165489">
    <property type="component" value="Unassembled WGS sequence"/>
</dbReference>
<accession>A0ABS9V672</accession>
<evidence type="ECO:0000313" key="2">
    <source>
        <dbReference type="EMBL" id="MCH7411714.1"/>
    </source>
</evidence>
<feature type="domain" description="DUF4412" evidence="1">
    <location>
        <begin position="83"/>
        <end position="225"/>
    </location>
</feature>
<proteinExistence type="predicted"/>
<protein>
    <submittedName>
        <fullName evidence="2">DUF4412 domain-containing protein</fullName>
    </submittedName>
</protein>
<name>A0ABS9V672_9BACT</name>
<gene>
    <name evidence="2" type="ORF">MM239_20170</name>
</gene>
<evidence type="ECO:0000259" key="1">
    <source>
        <dbReference type="Pfam" id="PF14371"/>
    </source>
</evidence>